<dbReference type="InterPro" id="IPR036514">
    <property type="entry name" value="SGNH_hydro_sf"/>
</dbReference>
<dbReference type="EMBL" id="JABCRI010000012">
    <property type="protein sequence ID" value="KAF8396253.1"/>
    <property type="molecule type" value="Genomic_DNA"/>
</dbReference>
<keyword evidence="7" id="KW-1185">Reference proteome</keyword>
<dbReference type="PANTHER" id="PTHR22835">
    <property type="entry name" value="ZINC FINGER FYVE DOMAIN CONTAINING PROTEIN"/>
    <property type="match status" value="1"/>
</dbReference>
<keyword evidence="3" id="KW-0378">Hydrolase</keyword>
<keyword evidence="4" id="KW-0325">Glycoprotein</keyword>
<feature type="chain" id="PRO_5032423260" evidence="5">
    <location>
        <begin position="31"/>
        <end position="376"/>
    </location>
</feature>
<sequence>MATHRAWFLSFLLLFLVSNYLVLLIRPCAAKFPSCTFDSIYQFGDSISDTGNFIREVPIGAASVYAHLPYGKTFFNMPTGRASNGLLMVDYLALAAHLPLLNPYLKSHSDFTHGVNFAVVGSTALDTSSLAKLNIIPLYTNSSLNVQLQWFKTHLSSICKSKTECAQRLEKSLFMMGEIGLNDCNYAFIEGKTIEEVEKIVPEVFQAIKNATKEVIDHGALRIVVPGSFPLGCFPFYLTTLKSNDSAAYDEFKCLKDLNNFSMYYNNLLQQSILELNQEYPNVVVVYADYYNAFQWLLQDAPYLGFDVGSIRKACCGIGGDYNFDPTRPCGAQMVPVCRHPERRISWDGMHLTQEAYKQMAKWLIRDIMPKIHFIV</sequence>
<dbReference type="InterPro" id="IPR035669">
    <property type="entry name" value="SGNH_plant_lipase-like"/>
</dbReference>
<dbReference type="OMA" id="PYLAMNR"/>
<evidence type="ECO:0000256" key="3">
    <source>
        <dbReference type="ARBA" id="ARBA00022801"/>
    </source>
</evidence>
<proteinExistence type="inferred from homology"/>
<dbReference type="Proteomes" id="UP000655225">
    <property type="component" value="Unassembled WGS sequence"/>
</dbReference>
<dbReference type="PANTHER" id="PTHR22835:SF517">
    <property type="entry name" value="GDSL-LIKE LIPASE_ACYLHYDROLASE FAMILY PROTEIN, EXPRESSED"/>
    <property type="match status" value="1"/>
</dbReference>
<protein>
    <submittedName>
        <fullName evidence="6">Uncharacterized protein</fullName>
    </submittedName>
</protein>
<evidence type="ECO:0000256" key="1">
    <source>
        <dbReference type="ARBA" id="ARBA00008668"/>
    </source>
</evidence>
<dbReference type="Gene3D" id="3.40.50.1110">
    <property type="entry name" value="SGNH hydrolase"/>
    <property type="match status" value="1"/>
</dbReference>
<reference evidence="6 7" key="1">
    <citation type="submission" date="2020-04" db="EMBL/GenBank/DDBJ databases">
        <title>Plant Genome Project.</title>
        <authorList>
            <person name="Zhang R.-G."/>
        </authorList>
    </citation>
    <scope>NUCLEOTIDE SEQUENCE [LARGE SCALE GENOMIC DNA]</scope>
    <source>
        <strain evidence="6">YNK0</strain>
        <tissue evidence="6">Leaf</tissue>
    </source>
</reference>
<evidence type="ECO:0000313" key="7">
    <source>
        <dbReference type="Proteomes" id="UP000655225"/>
    </source>
</evidence>
<dbReference type="InterPro" id="IPR001087">
    <property type="entry name" value="GDSL"/>
</dbReference>
<comment type="similarity">
    <text evidence="1">Belongs to the 'GDSL' lipolytic enzyme family.</text>
</comment>
<comment type="caution">
    <text evidence="6">The sequence shown here is derived from an EMBL/GenBank/DDBJ whole genome shotgun (WGS) entry which is preliminary data.</text>
</comment>
<dbReference type="OrthoDB" id="1600564at2759"/>
<dbReference type="SUPFAM" id="SSF52266">
    <property type="entry name" value="SGNH hydrolase"/>
    <property type="match status" value="1"/>
</dbReference>
<dbReference type="Pfam" id="PF00657">
    <property type="entry name" value="Lipase_GDSL"/>
    <property type="match status" value="1"/>
</dbReference>
<organism evidence="6 7">
    <name type="scientific">Tetracentron sinense</name>
    <name type="common">Spur-leaf</name>
    <dbReference type="NCBI Taxonomy" id="13715"/>
    <lineage>
        <taxon>Eukaryota</taxon>
        <taxon>Viridiplantae</taxon>
        <taxon>Streptophyta</taxon>
        <taxon>Embryophyta</taxon>
        <taxon>Tracheophyta</taxon>
        <taxon>Spermatophyta</taxon>
        <taxon>Magnoliopsida</taxon>
        <taxon>Trochodendrales</taxon>
        <taxon>Trochodendraceae</taxon>
        <taxon>Tetracentron</taxon>
    </lineage>
</organism>
<evidence type="ECO:0000313" key="6">
    <source>
        <dbReference type="EMBL" id="KAF8396253.1"/>
    </source>
</evidence>
<evidence type="ECO:0000256" key="2">
    <source>
        <dbReference type="ARBA" id="ARBA00022729"/>
    </source>
</evidence>
<dbReference type="AlphaFoldDB" id="A0A835DAA9"/>
<feature type="signal peptide" evidence="5">
    <location>
        <begin position="1"/>
        <end position="30"/>
    </location>
</feature>
<keyword evidence="2 5" id="KW-0732">Signal</keyword>
<dbReference type="GO" id="GO:0016788">
    <property type="term" value="F:hydrolase activity, acting on ester bonds"/>
    <property type="evidence" value="ECO:0007669"/>
    <property type="project" value="InterPro"/>
</dbReference>
<evidence type="ECO:0000256" key="4">
    <source>
        <dbReference type="ARBA" id="ARBA00023180"/>
    </source>
</evidence>
<gene>
    <name evidence="6" type="ORF">HHK36_017868</name>
</gene>
<accession>A0A835DAA9</accession>
<name>A0A835DAA9_TETSI</name>
<dbReference type="CDD" id="cd01837">
    <property type="entry name" value="SGNH_plant_lipase_like"/>
    <property type="match status" value="1"/>
</dbReference>
<evidence type="ECO:0000256" key="5">
    <source>
        <dbReference type="SAM" id="SignalP"/>
    </source>
</evidence>